<dbReference type="PANTHER" id="PTHR14456">
    <property type="entry name" value="INOSITOL POLYPHOSPHATE KINASE 1"/>
    <property type="match status" value="1"/>
</dbReference>
<dbReference type="InterPro" id="IPR043001">
    <property type="entry name" value="IP5_2-K_N_lobe"/>
</dbReference>
<protein>
    <recommendedName>
        <fullName evidence="1 6">Inositol-pentakisphosphate 2-kinase</fullName>
        <ecNumber evidence="1 6">2.7.1.158</ecNumber>
    </recommendedName>
</protein>
<keyword evidence="3 6" id="KW-0547">Nucleotide-binding</keyword>
<reference evidence="7" key="1">
    <citation type="journal article" date="2019" name="Nat. Commun.">
        <title>Genome-wide association mapping of date palm fruit traits.</title>
        <authorList>
            <person name="Hazzouri K.M."/>
            <person name="Gros-Balthazard M."/>
            <person name="Flowers J.M."/>
            <person name="Copetti D."/>
            <person name="Lemansour A."/>
            <person name="Lebrun M."/>
            <person name="Masmoudi K."/>
            <person name="Ferrand S."/>
            <person name="Dhar M.I."/>
            <person name="Fresquez Z.A."/>
            <person name="Rosas U."/>
            <person name="Zhang J."/>
            <person name="Talag J."/>
            <person name="Lee S."/>
            <person name="Kudrna D."/>
            <person name="Powell R.F."/>
            <person name="Leitch I.J."/>
            <person name="Krueger R.R."/>
            <person name="Wing R.A."/>
            <person name="Amiri K.M.A."/>
            <person name="Purugganan M.D."/>
        </authorList>
    </citation>
    <scope>NUCLEOTIDE SEQUENCE [LARGE SCALE GENOMIC DNA]</scope>
    <source>
        <strain evidence="7">cv. Khalas</strain>
    </source>
</reference>
<comment type="function">
    <text evidence="6">Phosphorylates Ins(1,3,4,5,6)P5 at position 2 to form Ins(1,2,3,4,5,6)P6 (InsP6 or phytate).</text>
</comment>
<evidence type="ECO:0000256" key="2">
    <source>
        <dbReference type="ARBA" id="ARBA00022679"/>
    </source>
</evidence>
<dbReference type="OrthoDB" id="272370at2759"/>
<dbReference type="RefSeq" id="XP_008795953.2">
    <property type="nucleotide sequence ID" value="XM_008797731.4"/>
</dbReference>
<evidence type="ECO:0000313" key="10">
    <source>
        <dbReference type="RefSeq" id="XP_008795954.2"/>
    </source>
</evidence>
<organism evidence="7 8">
    <name type="scientific">Phoenix dactylifera</name>
    <name type="common">Date palm</name>
    <dbReference type="NCBI Taxonomy" id="42345"/>
    <lineage>
        <taxon>Eukaryota</taxon>
        <taxon>Viridiplantae</taxon>
        <taxon>Streptophyta</taxon>
        <taxon>Embryophyta</taxon>
        <taxon>Tracheophyta</taxon>
        <taxon>Spermatophyta</taxon>
        <taxon>Magnoliopsida</taxon>
        <taxon>Liliopsida</taxon>
        <taxon>Arecaceae</taxon>
        <taxon>Coryphoideae</taxon>
        <taxon>Phoeniceae</taxon>
        <taxon>Phoenix</taxon>
    </lineage>
</organism>
<dbReference type="GeneID" id="103711547"/>
<dbReference type="Gene3D" id="3.30.200.110">
    <property type="entry name" value="Inositol-pentakisphosphate 2-kinase, N-lobe"/>
    <property type="match status" value="1"/>
</dbReference>
<name>A0A8B7CBW4_PHODC</name>
<dbReference type="Proteomes" id="UP000228380">
    <property type="component" value="Chromosome 15"/>
</dbReference>
<evidence type="ECO:0000256" key="5">
    <source>
        <dbReference type="ARBA" id="ARBA00022840"/>
    </source>
</evidence>
<evidence type="ECO:0000313" key="11">
    <source>
        <dbReference type="RefSeq" id="XP_038990353.1"/>
    </source>
</evidence>
<dbReference type="PANTHER" id="PTHR14456:SF2">
    <property type="entry name" value="INOSITOL-PENTAKISPHOSPHATE 2-KINASE"/>
    <property type="match status" value="1"/>
</dbReference>
<keyword evidence="5 6" id="KW-0067">ATP-binding</keyword>
<dbReference type="GO" id="GO:0005524">
    <property type="term" value="F:ATP binding"/>
    <property type="evidence" value="ECO:0007669"/>
    <property type="project" value="UniProtKB-KW"/>
</dbReference>
<dbReference type="RefSeq" id="XP_038990354.1">
    <property type="nucleotide sequence ID" value="XM_039134426.1"/>
</dbReference>
<keyword evidence="7" id="KW-1185">Reference proteome</keyword>
<reference evidence="8 9" key="2">
    <citation type="submission" date="2025-04" db="UniProtKB">
        <authorList>
            <consortium name="RefSeq"/>
        </authorList>
    </citation>
    <scope>IDENTIFICATION</scope>
    <source>
        <tissue evidence="8 9">Young leaves</tissue>
    </source>
</reference>
<evidence type="ECO:0000313" key="8">
    <source>
        <dbReference type="RefSeq" id="XP_008795950.2"/>
    </source>
</evidence>
<dbReference type="EC" id="2.7.1.158" evidence="1 6"/>
<evidence type="ECO:0000313" key="12">
    <source>
        <dbReference type="RefSeq" id="XP_038990354.1"/>
    </source>
</evidence>
<gene>
    <name evidence="8 9 10 11 12 13" type="primary">LOC103711547</name>
</gene>
<evidence type="ECO:0000256" key="6">
    <source>
        <dbReference type="RuleBase" id="RU364126"/>
    </source>
</evidence>
<proteinExistence type="predicted"/>
<dbReference type="Pfam" id="PF06090">
    <property type="entry name" value="Ins_P5_2-kin"/>
    <property type="match status" value="1"/>
</dbReference>
<evidence type="ECO:0000313" key="13">
    <source>
        <dbReference type="RefSeq" id="XP_038990356.1"/>
    </source>
</evidence>
<dbReference type="GO" id="GO:0035299">
    <property type="term" value="F:inositol-1,3,4,5,6-pentakisphosphate 2-kinase activity"/>
    <property type="evidence" value="ECO:0007669"/>
    <property type="project" value="UniProtKB-EC"/>
</dbReference>
<comment type="domain">
    <text evidence="6">The EXKPK motif is conserved in inositol-pentakisphosphate 2-kinases of both family 1 and 2.</text>
</comment>
<dbReference type="KEGG" id="pda:103711547"/>
<sequence>MAMVLGAEDAKDWIYKGEGAANVVLSYRGSSLFLLGKVLRIQKVPKGSTHSVNGCAVLSGHEKLLWGDVEELVESKSRDIAMQNYIKYVMSHMLGPKYIDDMIRVTVCREFLESIKKNVHDQRPAWRIDAAEVDALCDSAFLISDHSLFTGTPRVELCVAVEIKPKCGFLPSSEFITKANAIKKSVTRFRMHQFLKLHQGEISKVSEYNPLDLFSGSKDRIYQAMTALFATPQNNFRIFLNGSLIFGGLGGGMDSSAVRSHETNTAIEDLIKVSGLQLPSFLELVSETIFSSGVLDQLLATQKLDVLDIEGAIHAYYNIISQPCMVCKNSGDPELLDQYSSLHSLPLEKRLKIVRDYLIASTAKDCSLMISFRPVDSGSTGSGYNSIFLESSNQSFEYKARFIDLDMKPLEKMVHYYELDQKIVNFYMKSDDPGGTPYDSTTRGTKVRKIQYHQ</sequence>
<dbReference type="GO" id="GO:0032958">
    <property type="term" value="P:inositol phosphate biosynthetic process"/>
    <property type="evidence" value="ECO:0007669"/>
    <property type="project" value="TreeGrafter"/>
</dbReference>
<keyword evidence="2 6" id="KW-0808">Transferase</keyword>
<dbReference type="RefSeq" id="XP_038990356.1">
    <property type="nucleotide sequence ID" value="XM_039134428.1"/>
</dbReference>
<evidence type="ECO:0000313" key="7">
    <source>
        <dbReference type="Proteomes" id="UP000228380"/>
    </source>
</evidence>
<comment type="catalytic activity">
    <reaction evidence="6">
        <text>1D-myo-inositol 1,3,4,5,6-pentakisphosphate + ATP = 1D-myo-inositol hexakisphosphate + ADP + H(+)</text>
        <dbReference type="Rhea" id="RHEA:20313"/>
        <dbReference type="ChEBI" id="CHEBI:15378"/>
        <dbReference type="ChEBI" id="CHEBI:30616"/>
        <dbReference type="ChEBI" id="CHEBI:57733"/>
        <dbReference type="ChEBI" id="CHEBI:58130"/>
        <dbReference type="ChEBI" id="CHEBI:456216"/>
        <dbReference type="EC" id="2.7.1.158"/>
    </reaction>
</comment>
<dbReference type="InterPro" id="IPR009286">
    <property type="entry name" value="Ins_P5_2-kin"/>
</dbReference>
<accession>A0A8B7CBW4</accession>
<evidence type="ECO:0000313" key="9">
    <source>
        <dbReference type="RefSeq" id="XP_008795953.2"/>
    </source>
</evidence>
<evidence type="ECO:0000256" key="1">
    <source>
        <dbReference type="ARBA" id="ARBA00012023"/>
    </source>
</evidence>
<dbReference type="AlphaFoldDB" id="A0A8B7CBW4"/>
<dbReference type="RefSeq" id="XP_008795950.2">
    <property type="nucleotide sequence ID" value="XM_008797728.4"/>
</dbReference>
<evidence type="ECO:0000256" key="3">
    <source>
        <dbReference type="ARBA" id="ARBA00022741"/>
    </source>
</evidence>
<evidence type="ECO:0000256" key="4">
    <source>
        <dbReference type="ARBA" id="ARBA00022777"/>
    </source>
</evidence>
<dbReference type="GO" id="GO:0005634">
    <property type="term" value="C:nucleus"/>
    <property type="evidence" value="ECO:0007669"/>
    <property type="project" value="TreeGrafter"/>
</dbReference>
<keyword evidence="4 6" id="KW-0418">Kinase</keyword>
<dbReference type="RefSeq" id="XP_038990353.1">
    <property type="nucleotide sequence ID" value="XM_039134425.1"/>
</dbReference>
<dbReference type="RefSeq" id="XP_008795954.2">
    <property type="nucleotide sequence ID" value="XM_008797732.4"/>
</dbReference>